<dbReference type="AlphaFoldDB" id="A0A1I7D484"/>
<organism evidence="2 3">
    <name type="scientific">Geodermatophilus amargosae</name>
    <dbReference type="NCBI Taxonomy" id="1296565"/>
    <lineage>
        <taxon>Bacteria</taxon>
        <taxon>Bacillati</taxon>
        <taxon>Actinomycetota</taxon>
        <taxon>Actinomycetes</taxon>
        <taxon>Geodermatophilales</taxon>
        <taxon>Geodermatophilaceae</taxon>
        <taxon>Geodermatophilus</taxon>
    </lineage>
</organism>
<feature type="transmembrane region" description="Helical" evidence="1">
    <location>
        <begin position="92"/>
        <end position="114"/>
    </location>
</feature>
<dbReference type="RefSeq" id="WP_093584364.1">
    <property type="nucleotide sequence ID" value="NZ_FPBA01000033.1"/>
</dbReference>
<dbReference type="EMBL" id="FPBA01000033">
    <property type="protein sequence ID" value="SFU06426.1"/>
    <property type="molecule type" value="Genomic_DNA"/>
</dbReference>
<keyword evidence="1" id="KW-0812">Transmembrane</keyword>
<protein>
    <submittedName>
        <fullName evidence="2">Uncharacterized protein</fullName>
    </submittedName>
</protein>
<dbReference type="STRING" id="1296565.SAMN05660657_05277"/>
<sequence length="221" mass="21739">MTATGSAPDRGALSGPASGVLFLAGVAGALVTADVPYPRPGSDAATIRRFFHGNRGPARVSATGQLLSAAALARFTASVVRLSAPAGRDVRTAAAVGGAVAVASLTASSVVTTALTTDRAADDDRAVTLHRRAFLAGGVVHGAGFGLLVAALGVAGRRTGLLPVALSRAALGSAAAGLLAPLHLVAEPAAWVIPAGRFSGLLVTGISGVRMARGGLPSVRR</sequence>
<dbReference type="Proteomes" id="UP000199546">
    <property type="component" value="Unassembled WGS sequence"/>
</dbReference>
<accession>A0A1I7D484</accession>
<keyword evidence="1" id="KW-0472">Membrane</keyword>
<name>A0A1I7D484_9ACTN</name>
<gene>
    <name evidence="2" type="ORF">SAMN05660657_05277</name>
</gene>
<feature type="transmembrane region" description="Helical" evidence="1">
    <location>
        <begin position="134"/>
        <end position="154"/>
    </location>
</feature>
<reference evidence="3" key="1">
    <citation type="submission" date="2016-10" db="EMBL/GenBank/DDBJ databases">
        <authorList>
            <person name="Varghese N."/>
            <person name="Submissions S."/>
        </authorList>
    </citation>
    <scope>NUCLEOTIDE SEQUENCE [LARGE SCALE GENOMIC DNA]</scope>
    <source>
        <strain evidence="3">DSM 46136</strain>
    </source>
</reference>
<feature type="transmembrane region" description="Helical" evidence="1">
    <location>
        <begin position="12"/>
        <end position="33"/>
    </location>
</feature>
<keyword evidence="3" id="KW-1185">Reference proteome</keyword>
<keyword evidence="1" id="KW-1133">Transmembrane helix</keyword>
<evidence type="ECO:0000256" key="1">
    <source>
        <dbReference type="SAM" id="Phobius"/>
    </source>
</evidence>
<evidence type="ECO:0000313" key="2">
    <source>
        <dbReference type="EMBL" id="SFU06426.1"/>
    </source>
</evidence>
<evidence type="ECO:0000313" key="3">
    <source>
        <dbReference type="Proteomes" id="UP000199546"/>
    </source>
</evidence>
<dbReference type="OrthoDB" id="3698444at2"/>
<proteinExistence type="predicted"/>